<dbReference type="AlphaFoldDB" id="D5C2H9"/>
<dbReference type="GO" id="GO:0030170">
    <property type="term" value="F:pyridoxal phosphate binding"/>
    <property type="evidence" value="ECO:0007669"/>
    <property type="project" value="InterPro"/>
</dbReference>
<evidence type="ECO:0000313" key="10">
    <source>
        <dbReference type="EMBL" id="ADE14838.1"/>
    </source>
</evidence>
<dbReference type="InterPro" id="IPR000811">
    <property type="entry name" value="Glyco_trans_35"/>
</dbReference>
<evidence type="ECO:0000256" key="5">
    <source>
        <dbReference type="ARBA" id="ARBA00022676"/>
    </source>
</evidence>
<dbReference type="InterPro" id="IPR011834">
    <property type="entry name" value="Agluc_phsphrylas"/>
</dbReference>
<dbReference type="PROSITE" id="PS00102">
    <property type="entry name" value="PHOSPHORYLASE"/>
    <property type="match status" value="1"/>
</dbReference>
<dbReference type="KEGG" id="nhl:Nhal_1712"/>
<keyword evidence="5 10" id="KW-0328">Glycosyltransferase</keyword>
<accession>D5C2H9</accession>
<gene>
    <name evidence="10" type="ordered locus">Nhal_1712</name>
</gene>
<dbReference type="Gene3D" id="3.40.50.2000">
    <property type="entry name" value="Glycogen Phosphorylase B"/>
    <property type="match status" value="2"/>
</dbReference>
<dbReference type="PANTHER" id="PTHR42655:SF1">
    <property type="entry name" value="GLYCOGEN PHOSPHORYLASE"/>
    <property type="match status" value="1"/>
</dbReference>
<name>D5C2H9_NITHN</name>
<evidence type="ECO:0000256" key="6">
    <source>
        <dbReference type="ARBA" id="ARBA00022679"/>
    </source>
</evidence>
<evidence type="ECO:0000256" key="4">
    <source>
        <dbReference type="ARBA" id="ARBA00012591"/>
    </source>
</evidence>
<keyword evidence="6 10" id="KW-0808">Transferase</keyword>
<evidence type="ECO:0000256" key="3">
    <source>
        <dbReference type="ARBA" id="ARBA00006047"/>
    </source>
</evidence>
<evidence type="ECO:0000256" key="1">
    <source>
        <dbReference type="ARBA" id="ARBA00001275"/>
    </source>
</evidence>
<dbReference type="Pfam" id="PF00343">
    <property type="entry name" value="Phosphorylase"/>
    <property type="match status" value="1"/>
</dbReference>
<dbReference type="Proteomes" id="UP000001844">
    <property type="component" value="Chromosome"/>
</dbReference>
<dbReference type="InterPro" id="IPR052182">
    <property type="entry name" value="Glycogen/Maltodextrin_Phosph"/>
</dbReference>
<organism evidence="10 11">
    <name type="scientific">Nitrosococcus halophilus (strain Nc4)</name>
    <dbReference type="NCBI Taxonomy" id="472759"/>
    <lineage>
        <taxon>Bacteria</taxon>
        <taxon>Pseudomonadati</taxon>
        <taxon>Pseudomonadota</taxon>
        <taxon>Gammaproteobacteria</taxon>
        <taxon>Chromatiales</taxon>
        <taxon>Chromatiaceae</taxon>
        <taxon>Nitrosococcus</taxon>
    </lineage>
</organism>
<dbReference type="eggNOG" id="COG0058">
    <property type="taxonomic scope" value="Bacteria"/>
</dbReference>
<protein>
    <recommendedName>
        <fullName evidence="4">glycogen phosphorylase</fullName>
        <ecNumber evidence="4">2.4.1.1</ecNumber>
    </recommendedName>
</protein>
<keyword evidence="7" id="KW-0663">Pyridoxal phosphate</keyword>
<dbReference type="EMBL" id="CP001798">
    <property type="protein sequence ID" value="ADE14838.1"/>
    <property type="molecule type" value="Genomic_DNA"/>
</dbReference>
<dbReference type="CAZy" id="GT35">
    <property type="family name" value="Glycosyltransferase Family 35"/>
</dbReference>
<evidence type="ECO:0000256" key="9">
    <source>
        <dbReference type="ARBA" id="ARBA00025174"/>
    </source>
</evidence>
<keyword evidence="8" id="KW-0119">Carbohydrate metabolism</keyword>
<comment type="catalytic activity">
    <reaction evidence="1">
        <text>[(1-&gt;4)-alpha-D-glucosyl](n) + phosphate = [(1-&gt;4)-alpha-D-glucosyl](n-1) + alpha-D-glucose 1-phosphate</text>
        <dbReference type="Rhea" id="RHEA:41732"/>
        <dbReference type="Rhea" id="RHEA-COMP:9584"/>
        <dbReference type="Rhea" id="RHEA-COMP:9586"/>
        <dbReference type="ChEBI" id="CHEBI:15444"/>
        <dbReference type="ChEBI" id="CHEBI:43474"/>
        <dbReference type="ChEBI" id="CHEBI:58601"/>
        <dbReference type="EC" id="2.4.1.1"/>
    </reaction>
</comment>
<dbReference type="NCBIfam" id="TIGR02094">
    <property type="entry name" value="more_P_ylases"/>
    <property type="match status" value="1"/>
</dbReference>
<comment type="cofactor">
    <cofactor evidence="2">
        <name>pyridoxal 5'-phosphate</name>
        <dbReference type="ChEBI" id="CHEBI:597326"/>
    </cofactor>
</comment>
<dbReference type="STRING" id="472759.Nhal_1712"/>
<sequence length="564" mass="63425">MHILDEFVDEERIAYFSMEIALRNEIPIYSGGLGVLAGDTVRSAADLELPLVTVSLVSRAGYCRQEINSKGQQVEYPDPWKPEDWATPLDAKIAVPLEGKMVWIGAWLYVLKGHMNGRQPVILLDTDLDENSAEDQRLTHTLYGGDSAYRLKQEIILGIGGVRILQALGFQIREYHLNEGHAALLALELLRRYAYPKEEIRPGESPYNLPRVRDLCNFTTHTPVEAGHDKFPYNLVQQVLGDFIDLATLKLLAGKENLNMTRLALNLSEYVNGVAKRHAELSRKMFPGYQVKSVTNGVHPFTWTHPSFAKLYDTYLPGWCHEPELLVRAECCISDEAIWNAHKEAKQQLIETVKENTQLAFDPALPILGFARRMTTYKRPDLLFTDIERLRAIARQQPFQIVLAGKAHPKDEGGKRLIELLHAHQRELADSIPIAFLPNYGMDLALTMVAGVDVWLNTPLPPLEASGTSGMKAALNAVPSLSVLDGWWIEGCIEGITGWAIGDGREGEEESALLYQKLEQVVLPLYRKDRSGWIAVMKGAISKNASFFNSHRMMRRYAAEAYLR</sequence>
<dbReference type="GO" id="GO:0008184">
    <property type="term" value="F:glycogen phosphorylase activity"/>
    <property type="evidence" value="ECO:0007669"/>
    <property type="project" value="InterPro"/>
</dbReference>
<dbReference type="SUPFAM" id="SSF53756">
    <property type="entry name" value="UDP-Glycosyltransferase/glycogen phosphorylase"/>
    <property type="match status" value="1"/>
</dbReference>
<keyword evidence="11" id="KW-1185">Reference proteome</keyword>
<dbReference type="EC" id="2.4.1.1" evidence="4"/>
<comment type="similarity">
    <text evidence="3">Belongs to the glycogen phosphorylase family.</text>
</comment>
<evidence type="ECO:0000313" key="11">
    <source>
        <dbReference type="Proteomes" id="UP000001844"/>
    </source>
</evidence>
<dbReference type="PANTHER" id="PTHR42655">
    <property type="entry name" value="GLYCOGEN PHOSPHORYLASE"/>
    <property type="match status" value="1"/>
</dbReference>
<reference evidence="11" key="1">
    <citation type="submission" date="2010-04" db="EMBL/GenBank/DDBJ databases">
        <title>Complete genome sequence of Nitrosococcus halophilus Nc4, a salt-adapted, aerobic obligate ammonia-oxidizing sulfur purple bacterium.</title>
        <authorList>
            <consortium name="US DOE Joint Genome Institute"/>
            <person name="Campbell M.A."/>
            <person name="Malfatti S.A."/>
            <person name="Chain P.S.G."/>
            <person name="Heidelberg J.F."/>
            <person name="Ward B.B."/>
            <person name="Klotz M.G."/>
        </authorList>
    </citation>
    <scope>NUCLEOTIDE SEQUENCE [LARGE SCALE GENOMIC DNA]</scope>
    <source>
        <strain evidence="11">Nc4</strain>
    </source>
</reference>
<dbReference type="RefSeq" id="WP_013032725.1">
    <property type="nucleotide sequence ID" value="NC_013960.1"/>
</dbReference>
<evidence type="ECO:0000256" key="8">
    <source>
        <dbReference type="ARBA" id="ARBA00023277"/>
    </source>
</evidence>
<dbReference type="HOGENOM" id="CLU_015112_1_0_6"/>
<evidence type="ECO:0000256" key="7">
    <source>
        <dbReference type="ARBA" id="ARBA00022898"/>
    </source>
</evidence>
<comment type="function">
    <text evidence="9">Phosphorylase is an important allosteric enzyme in carbohydrate metabolism. Enzymes from different sources differ in their regulatory mechanisms and in their natural substrates. However, all known phosphorylases share catalytic and structural properties.</text>
</comment>
<dbReference type="GO" id="GO:0005975">
    <property type="term" value="P:carbohydrate metabolic process"/>
    <property type="evidence" value="ECO:0007669"/>
    <property type="project" value="InterPro"/>
</dbReference>
<dbReference type="InterPro" id="IPR035090">
    <property type="entry name" value="Pyridoxal_P_attach_site"/>
</dbReference>
<evidence type="ECO:0000256" key="2">
    <source>
        <dbReference type="ARBA" id="ARBA00001933"/>
    </source>
</evidence>
<proteinExistence type="inferred from homology"/>